<dbReference type="RefSeq" id="WP_145366525.1">
    <property type="nucleotide sequence ID" value="NZ_CP036275.1"/>
</dbReference>
<dbReference type="Pfam" id="PF00005">
    <property type="entry name" value="ABC_tran"/>
    <property type="match status" value="2"/>
</dbReference>
<dbReference type="OrthoDB" id="9760950at2"/>
<evidence type="ECO:0000256" key="3">
    <source>
        <dbReference type="SAM" id="Coils"/>
    </source>
</evidence>
<dbReference type="Gene3D" id="3.40.50.300">
    <property type="entry name" value="P-loop containing nucleotide triphosphate hydrolases"/>
    <property type="match status" value="2"/>
</dbReference>
<dbReference type="InterPro" id="IPR032524">
    <property type="entry name" value="ABC_tran_C"/>
</dbReference>
<dbReference type="InterPro" id="IPR051309">
    <property type="entry name" value="ABCF_ATPase"/>
</dbReference>
<feature type="region of interest" description="Disordered" evidence="4">
    <location>
        <begin position="549"/>
        <end position="581"/>
    </location>
</feature>
<feature type="coiled-coil region" evidence="3">
    <location>
        <begin position="586"/>
        <end position="646"/>
    </location>
</feature>
<dbReference type="AlphaFoldDB" id="A0A517Z014"/>
<dbReference type="Gene3D" id="1.10.287.380">
    <property type="entry name" value="Valyl-tRNA synthetase, C-terminal domain"/>
    <property type="match status" value="1"/>
</dbReference>
<dbReference type="GO" id="GO:0003677">
    <property type="term" value="F:DNA binding"/>
    <property type="evidence" value="ECO:0007669"/>
    <property type="project" value="InterPro"/>
</dbReference>
<sequence length="647" mass="73334">MILVSVRGVTRQFDTEPVFRDVTFDVRPGEKVGLVGPNGSGKTTLMALLSGRDEPDIGTIERHSSAKYAILEQQTEFPPDRTLLDEVKSGLANLYRLQDEAHALAERMASAPPDQLDALQKKYDDLHHELERLDAYHIDHRVDEVLHGLGFVDEDYDRPLVTFSGGQQNRALLGRLLLAAPDLMLLDEPTNHLDIATTEWLEDYLARSSQAVLVVSHDRYFLDRVTERTLELFRGGISEYSGNFSAYWEQRDERLKVIRRTWEKQQEFIAKTEDFIRRNQYGQKHAQAKDREKKLERLDRVELPPDFEELPMGFPEASRTGDWVIRTDQIAKGFSNPDPTNGDEPASGKLFENLTLQVDRGERVGILGPNGCGKTTLLRTLVGELTPDEGSVRLGTGIRIGYFDQQLSSVDPECDAIEATRPENDPSITPGDLRSLLARFGIRGDLALQQVKHMSGGEKTKVALARLAALKANVLILDEPTNHLDFWACAALERSLRDFEGTVLFVSHDRYFLDQVATKVIVFEPDTCRWHDGNYSDYQAFVQAIRESERQAASAKTGKDSSNAQPANAKSANPERRKRRFPYRKVEDIEADIAAHEELIAQLQADMTAPEVLRDGERIRQTRERFEQAQEELEQLMEHWEEASELN</sequence>
<name>A0A517Z014_9PLAN</name>
<accession>A0A517Z014</accession>
<dbReference type="GO" id="GO:0005524">
    <property type="term" value="F:ATP binding"/>
    <property type="evidence" value="ECO:0007669"/>
    <property type="project" value="UniProtKB-KW"/>
</dbReference>
<dbReference type="PANTHER" id="PTHR42855:SF2">
    <property type="entry name" value="DRUG RESISTANCE ABC TRANSPORTER,ATP-BINDING PROTEIN"/>
    <property type="match status" value="1"/>
</dbReference>
<dbReference type="InterPro" id="IPR003593">
    <property type="entry name" value="AAA+_ATPase"/>
</dbReference>
<dbReference type="InterPro" id="IPR017871">
    <property type="entry name" value="ABC_transporter-like_CS"/>
</dbReference>
<evidence type="ECO:0000313" key="7">
    <source>
        <dbReference type="Proteomes" id="UP000320496"/>
    </source>
</evidence>
<organism evidence="6 7">
    <name type="scientific">Maioricimonas rarisocia</name>
    <dbReference type="NCBI Taxonomy" id="2528026"/>
    <lineage>
        <taxon>Bacteria</taxon>
        <taxon>Pseudomonadati</taxon>
        <taxon>Planctomycetota</taxon>
        <taxon>Planctomycetia</taxon>
        <taxon>Planctomycetales</taxon>
        <taxon>Planctomycetaceae</taxon>
        <taxon>Maioricimonas</taxon>
    </lineage>
</organism>
<dbReference type="FunFam" id="3.40.50.300:FF:000011">
    <property type="entry name" value="Putative ABC transporter ATP-binding component"/>
    <property type="match status" value="1"/>
</dbReference>
<dbReference type="GO" id="GO:0016887">
    <property type="term" value="F:ATP hydrolysis activity"/>
    <property type="evidence" value="ECO:0007669"/>
    <property type="project" value="InterPro"/>
</dbReference>
<evidence type="ECO:0000256" key="4">
    <source>
        <dbReference type="SAM" id="MobiDB-lite"/>
    </source>
</evidence>
<dbReference type="InterPro" id="IPR003439">
    <property type="entry name" value="ABC_transporter-like_ATP-bd"/>
</dbReference>
<evidence type="ECO:0000259" key="5">
    <source>
        <dbReference type="PROSITE" id="PS50893"/>
    </source>
</evidence>
<dbReference type="CDD" id="cd03221">
    <property type="entry name" value="ABCF_EF-3"/>
    <property type="match status" value="2"/>
</dbReference>
<proteinExistence type="predicted"/>
<dbReference type="InterPro" id="IPR032781">
    <property type="entry name" value="ABC_tran_Xtn"/>
</dbReference>
<feature type="domain" description="ABC transporter" evidence="5">
    <location>
        <begin position="4"/>
        <end position="259"/>
    </location>
</feature>
<evidence type="ECO:0000313" key="6">
    <source>
        <dbReference type="EMBL" id="QDU35831.1"/>
    </source>
</evidence>
<dbReference type="Proteomes" id="UP000320496">
    <property type="component" value="Chromosome"/>
</dbReference>
<reference evidence="6 7" key="1">
    <citation type="submission" date="2019-02" db="EMBL/GenBank/DDBJ databases">
        <title>Deep-cultivation of Planctomycetes and their phenomic and genomic characterization uncovers novel biology.</title>
        <authorList>
            <person name="Wiegand S."/>
            <person name="Jogler M."/>
            <person name="Boedeker C."/>
            <person name="Pinto D."/>
            <person name="Vollmers J."/>
            <person name="Rivas-Marin E."/>
            <person name="Kohn T."/>
            <person name="Peeters S.H."/>
            <person name="Heuer A."/>
            <person name="Rast P."/>
            <person name="Oberbeckmann S."/>
            <person name="Bunk B."/>
            <person name="Jeske O."/>
            <person name="Meyerdierks A."/>
            <person name="Storesund J.E."/>
            <person name="Kallscheuer N."/>
            <person name="Luecker S."/>
            <person name="Lage O.M."/>
            <person name="Pohl T."/>
            <person name="Merkel B.J."/>
            <person name="Hornburger P."/>
            <person name="Mueller R.-W."/>
            <person name="Bruemmer F."/>
            <person name="Labrenz M."/>
            <person name="Spormann A.M."/>
            <person name="Op den Camp H."/>
            <person name="Overmann J."/>
            <person name="Amann R."/>
            <person name="Jetten M.S.M."/>
            <person name="Mascher T."/>
            <person name="Medema M.H."/>
            <person name="Devos D.P."/>
            <person name="Kaster A.-K."/>
            <person name="Ovreas L."/>
            <person name="Rohde M."/>
            <person name="Galperin M.Y."/>
            <person name="Jogler C."/>
        </authorList>
    </citation>
    <scope>NUCLEOTIDE SEQUENCE [LARGE SCALE GENOMIC DNA]</scope>
    <source>
        <strain evidence="6 7">Mal4</strain>
    </source>
</reference>
<dbReference type="InterPro" id="IPR037118">
    <property type="entry name" value="Val-tRNA_synth_C_sf"/>
</dbReference>
<dbReference type="KEGG" id="mri:Mal4_01130"/>
<dbReference type="InterPro" id="IPR027417">
    <property type="entry name" value="P-loop_NTPase"/>
</dbReference>
<dbReference type="Pfam" id="PF16326">
    <property type="entry name" value="ABC_tran_CTD"/>
    <property type="match status" value="1"/>
</dbReference>
<feature type="compositionally biased region" description="Polar residues" evidence="4">
    <location>
        <begin position="560"/>
        <end position="571"/>
    </location>
</feature>
<protein>
    <submittedName>
        <fullName evidence="6">Putative ABC transporter ATP-binding protein YheS</fullName>
    </submittedName>
</protein>
<evidence type="ECO:0000256" key="2">
    <source>
        <dbReference type="ARBA" id="ARBA00022840"/>
    </source>
</evidence>
<dbReference type="EMBL" id="CP036275">
    <property type="protein sequence ID" value="QDU35831.1"/>
    <property type="molecule type" value="Genomic_DNA"/>
</dbReference>
<dbReference type="Pfam" id="PF12848">
    <property type="entry name" value="ABC_tran_Xtn"/>
    <property type="match status" value="1"/>
</dbReference>
<dbReference type="PANTHER" id="PTHR42855">
    <property type="entry name" value="ABC TRANSPORTER ATP-BINDING SUBUNIT"/>
    <property type="match status" value="1"/>
</dbReference>
<keyword evidence="2 6" id="KW-0067">ATP-binding</keyword>
<evidence type="ECO:0000256" key="1">
    <source>
        <dbReference type="ARBA" id="ARBA00022741"/>
    </source>
</evidence>
<gene>
    <name evidence="6" type="primary">yheS</name>
    <name evidence="6" type="ORF">Mal4_01130</name>
</gene>
<dbReference type="SUPFAM" id="SSF52540">
    <property type="entry name" value="P-loop containing nucleoside triphosphate hydrolases"/>
    <property type="match status" value="2"/>
</dbReference>
<feature type="domain" description="ABC transporter" evidence="5">
    <location>
        <begin position="325"/>
        <end position="550"/>
    </location>
</feature>
<dbReference type="SMART" id="SM00382">
    <property type="entry name" value="AAA"/>
    <property type="match status" value="2"/>
</dbReference>
<keyword evidence="1" id="KW-0547">Nucleotide-binding</keyword>
<dbReference type="PROSITE" id="PS50893">
    <property type="entry name" value="ABC_TRANSPORTER_2"/>
    <property type="match status" value="2"/>
</dbReference>
<keyword evidence="3" id="KW-0175">Coiled coil</keyword>
<keyword evidence="7" id="KW-1185">Reference proteome</keyword>
<dbReference type="PROSITE" id="PS00211">
    <property type="entry name" value="ABC_TRANSPORTER_1"/>
    <property type="match status" value="2"/>
</dbReference>